<protein>
    <submittedName>
        <fullName evidence="1">Uncharacterized protein</fullName>
    </submittedName>
</protein>
<gene>
    <name evidence="1" type="ORF">KIN20_006105</name>
</gene>
<reference evidence="1" key="1">
    <citation type="submission" date="2021-06" db="EMBL/GenBank/DDBJ databases">
        <title>Parelaphostrongylus tenuis whole genome reference sequence.</title>
        <authorList>
            <person name="Garwood T.J."/>
            <person name="Larsen P.A."/>
            <person name="Fountain-Jones N.M."/>
            <person name="Garbe J.R."/>
            <person name="Macchietto M.G."/>
            <person name="Kania S.A."/>
            <person name="Gerhold R.W."/>
            <person name="Richards J.E."/>
            <person name="Wolf T.M."/>
        </authorList>
    </citation>
    <scope>NUCLEOTIDE SEQUENCE</scope>
    <source>
        <strain evidence="1">MNPRO001-30</strain>
        <tissue evidence="1">Meninges</tissue>
    </source>
</reference>
<sequence length="104" mass="10865">MSADADPSPVRLPATDPGKTEVAIAGATSEIGDGIGPSRAVQHANGDIPEASSANVVGKQSLIKRVSCLACSVHLRLVFTIIEYGVGLLRCTKTAQFPLRFAEF</sequence>
<dbReference type="Proteomes" id="UP001196413">
    <property type="component" value="Unassembled WGS sequence"/>
</dbReference>
<dbReference type="AlphaFoldDB" id="A0AAD5QKR6"/>
<organism evidence="1 2">
    <name type="scientific">Parelaphostrongylus tenuis</name>
    <name type="common">Meningeal worm</name>
    <dbReference type="NCBI Taxonomy" id="148309"/>
    <lineage>
        <taxon>Eukaryota</taxon>
        <taxon>Metazoa</taxon>
        <taxon>Ecdysozoa</taxon>
        <taxon>Nematoda</taxon>
        <taxon>Chromadorea</taxon>
        <taxon>Rhabditida</taxon>
        <taxon>Rhabditina</taxon>
        <taxon>Rhabditomorpha</taxon>
        <taxon>Strongyloidea</taxon>
        <taxon>Metastrongylidae</taxon>
        <taxon>Parelaphostrongylus</taxon>
    </lineage>
</organism>
<evidence type="ECO:0000313" key="1">
    <source>
        <dbReference type="EMBL" id="KAJ1350336.1"/>
    </source>
</evidence>
<accession>A0AAD5QKR6</accession>
<comment type="caution">
    <text evidence="1">The sequence shown here is derived from an EMBL/GenBank/DDBJ whole genome shotgun (WGS) entry which is preliminary data.</text>
</comment>
<keyword evidence="2" id="KW-1185">Reference proteome</keyword>
<name>A0AAD5QKR6_PARTN</name>
<proteinExistence type="predicted"/>
<dbReference type="EMBL" id="JAHQIW010000837">
    <property type="protein sequence ID" value="KAJ1350336.1"/>
    <property type="molecule type" value="Genomic_DNA"/>
</dbReference>
<evidence type="ECO:0000313" key="2">
    <source>
        <dbReference type="Proteomes" id="UP001196413"/>
    </source>
</evidence>